<evidence type="ECO:0000313" key="2">
    <source>
        <dbReference type="Proteomes" id="UP000198507"/>
    </source>
</evidence>
<gene>
    <name evidence="1" type="ORF">SAMN04488546_0834</name>
</gene>
<accession>A0A1H9ZYA1</accession>
<dbReference type="EMBL" id="FOIE01000001">
    <property type="protein sequence ID" value="SES86779.1"/>
    <property type="molecule type" value="Genomic_DNA"/>
</dbReference>
<dbReference type="Gene3D" id="3.90.180.10">
    <property type="entry name" value="Medium-chain alcohol dehydrogenases, catalytic domain"/>
    <property type="match status" value="1"/>
</dbReference>
<evidence type="ECO:0008006" key="3">
    <source>
        <dbReference type="Google" id="ProtNLM"/>
    </source>
</evidence>
<organism evidence="1 2">
    <name type="scientific">Geodermatophilus poikilotrophus</name>
    <dbReference type="NCBI Taxonomy" id="1333667"/>
    <lineage>
        <taxon>Bacteria</taxon>
        <taxon>Bacillati</taxon>
        <taxon>Actinomycetota</taxon>
        <taxon>Actinomycetes</taxon>
        <taxon>Geodermatophilales</taxon>
        <taxon>Geodermatophilaceae</taxon>
        <taxon>Geodermatophilus</taxon>
    </lineage>
</organism>
<keyword evidence="2" id="KW-1185">Reference proteome</keyword>
<name>A0A1H9ZYA1_9ACTN</name>
<evidence type="ECO:0000313" key="1">
    <source>
        <dbReference type="EMBL" id="SES86779.1"/>
    </source>
</evidence>
<dbReference type="AlphaFoldDB" id="A0A1H9ZYA1"/>
<dbReference type="InterPro" id="IPR011032">
    <property type="entry name" value="GroES-like_sf"/>
</dbReference>
<dbReference type="Proteomes" id="UP000198507">
    <property type="component" value="Unassembled WGS sequence"/>
</dbReference>
<reference evidence="2" key="1">
    <citation type="submission" date="2016-10" db="EMBL/GenBank/DDBJ databases">
        <authorList>
            <person name="Varghese N."/>
            <person name="Submissions S."/>
        </authorList>
    </citation>
    <scope>NUCLEOTIDE SEQUENCE [LARGE SCALE GENOMIC DNA]</scope>
    <source>
        <strain evidence="2">DSM 44209</strain>
    </source>
</reference>
<proteinExistence type="predicted"/>
<protein>
    <recommendedName>
        <fullName evidence="3">NADPH2:quinone reductase</fullName>
    </recommendedName>
</protein>
<sequence>MQPRSLIPVPSMRAVQITRFGGPEVLDVVDVREPEPADGQELYEVSAAGINFADTHHAL</sequence>
<dbReference type="SUPFAM" id="SSF50129">
    <property type="entry name" value="GroES-like"/>
    <property type="match status" value="1"/>
</dbReference>